<evidence type="ECO:0000313" key="7">
    <source>
        <dbReference type="Proteomes" id="UP000325161"/>
    </source>
</evidence>
<protein>
    <submittedName>
        <fullName evidence="6">DNA methyltransferase</fullName>
    </submittedName>
</protein>
<keyword evidence="3" id="KW-0694">RNA-binding</keyword>
<dbReference type="InterPro" id="IPR000241">
    <property type="entry name" value="RlmKL-like_Mtase"/>
</dbReference>
<evidence type="ECO:0000256" key="1">
    <source>
        <dbReference type="ARBA" id="ARBA00022603"/>
    </source>
</evidence>
<evidence type="ECO:0000256" key="2">
    <source>
        <dbReference type="ARBA" id="ARBA00022679"/>
    </source>
</evidence>
<dbReference type="CDD" id="cd11715">
    <property type="entry name" value="THUMP_AdoMetMT"/>
    <property type="match status" value="1"/>
</dbReference>
<dbReference type="Pfam" id="PF02926">
    <property type="entry name" value="THUMP"/>
    <property type="match status" value="1"/>
</dbReference>
<feature type="region of interest" description="Disordered" evidence="4">
    <location>
        <begin position="1"/>
        <end position="20"/>
    </location>
</feature>
<feature type="compositionally biased region" description="Basic and acidic residues" evidence="4">
    <location>
        <begin position="95"/>
        <end position="114"/>
    </location>
</feature>
<evidence type="ECO:0000259" key="5">
    <source>
        <dbReference type="PROSITE" id="PS51165"/>
    </source>
</evidence>
<dbReference type="PANTHER" id="PTHR47313">
    <property type="entry name" value="RIBOSOMAL RNA LARGE SUBUNIT METHYLTRANSFERASE K/L"/>
    <property type="match status" value="1"/>
</dbReference>
<keyword evidence="1 6" id="KW-0489">Methyltransferase</keyword>
<dbReference type="GO" id="GO:0003723">
    <property type="term" value="F:RNA binding"/>
    <property type="evidence" value="ECO:0007669"/>
    <property type="project" value="UniProtKB-UniRule"/>
</dbReference>
<evidence type="ECO:0000256" key="3">
    <source>
        <dbReference type="PROSITE-ProRule" id="PRU00529"/>
    </source>
</evidence>
<keyword evidence="2 6" id="KW-0808">Transferase</keyword>
<dbReference type="Proteomes" id="UP000325161">
    <property type="component" value="Chromosome"/>
</dbReference>
<gene>
    <name evidence="6" type="ORF">FXN63_17025</name>
</gene>
<dbReference type="InterPro" id="IPR002052">
    <property type="entry name" value="DNA_methylase_N6_adenine_CS"/>
</dbReference>
<feature type="domain" description="THUMP" evidence="5">
    <location>
        <begin position="376"/>
        <end position="487"/>
    </location>
</feature>
<dbReference type="Pfam" id="PF22020">
    <property type="entry name" value="RlmL_1st"/>
    <property type="match status" value="1"/>
</dbReference>
<feature type="compositionally biased region" description="Low complexity" evidence="4">
    <location>
        <begin position="115"/>
        <end position="126"/>
    </location>
</feature>
<reference evidence="6 7" key="1">
    <citation type="submission" date="2019-08" db="EMBL/GenBank/DDBJ databases">
        <title>Amphibian skin-associated Pigmentiphaga: genome sequence and occurrence across geography and hosts.</title>
        <authorList>
            <person name="Bletz M.C."/>
            <person name="Bunk B."/>
            <person name="Sproeer C."/>
            <person name="Biwer P."/>
            <person name="Reiter S."/>
            <person name="Rabemananjara F.C.E."/>
            <person name="Schulz S."/>
            <person name="Overmann J."/>
            <person name="Vences M."/>
        </authorList>
    </citation>
    <scope>NUCLEOTIDE SEQUENCE [LARGE SCALE GENOMIC DNA]</scope>
    <source>
        <strain evidence="6 7">Mada1488</strain>
    </source>
</reference>
<dbReference type="Gene3D" id="3.40.50.150">
    <property type="entry name" value="Vaccinia Virus protein VP39"/>
    <property type="match status" value="1"/>
</dbReference>
<dbReference type="GO" id="GO:0008990">
    <property type="term" value="F:rRNA (guanine-N2-)-methyltransferase activity"/>
    <property type="evidence" value="ECO:0007669"/>
    <property type="project" value="TreeGrafter"/>
</dbReference>
<dbReference type="InterPro" id="IPR054170">
    <property type="entry name" value="RlmL_1st"/>
</dbReference>
<feature type="region of interest" description="Disordered" evidence="4">
    <location>
        <begin position="33"/>
        <end position="265"/>
    </location>
</feature>
<dbReference type="SMART" id="SM00981">
    <property type="entry name" value="THUMP"/>
    <property type="match status" value="1"/>
</dbReference>
<dbReference type="SUPFAM" id="SSF53335">
    <property type="entry name" value="S-adenosyl-L-methionine-dependent methyltransferases"/>
    <property type="match status" value="1"/>
</dbReference>
<accession>A0A5C0AYS3</accession>
<dbReference type="InterPro" id="IPR029063">
    <property type="entry name" value="SAM-dependent_MTases_sf"/>
</dbReference>
<dbReference type="PROSITE" id="PS51165">
    <property type="entry name" value="THUMP"/>
    <property type="match status" value="1"/>
</dbReference>
<feature type="region of interest" description="Disordered" evidence="4">
    <location>
        <begin position="278"/>
        <end position="327"/>
    </location>
</feature>
<feature type="compositionally biased region" description="Basic and acidic residues" evidence="4">
    <location>
        <begin position="155"/>
        <end position="164"/>
    </location>
</feature>
<dbReference type="Pfam" id="PF01170">
    <property type="entry name" value="UPF0020"/>
    <property type="match status" value="1"/>
</dbReference>
<feature type="compositionally biased region" description="Basic and acidic residues" evidence="4">
    <location>
        <begin position="304"/>
        <end position="314"/>
    </location>
</feature>
<evidence type="ECO:0000313" key="6">
    <source>
        <dbReference type="EMBL" id="QEI07355.1"/>
    </source>
</evidence>
<dbReference type="EMBL" id="CP043046">
    <property type="protein sequence ID" value="QEI07355.1"/>
    <property type="molecule type" value="Genomic_DNA"/>
</dbReference>
<dbReference type="PANTHER" id="PTHR47313:SF1">
    <property type="entry name" value="RIBOSOMAL RNA LARGE SUBUNIT METHYLTRANSFERASE K_L"/>
    <property type="match status" value="1"/>
</dbReference>
<feature type="compositionally biased region" description="Basic and acidic residues" evidence="4">
    <location>
        <begin position="191"/>
        <end position="203"/>
    </location>
</feature>
<feature type="compositionally biased region" description="Basic and acidic residues" evidence="4">
    <location>
        <begin position="127"/>
        <end position="147"/>
    </location>
</feature>
<dbReference type="AlphaFoldDB" id="A0A5C0AYS3"/>
<dbReference type="InterPro" id="IPR053943">
    <property type="entry name" value="RlmKL-like_Mtase_CS"/>
</dbReference>
<organism evidence="6 7">
    <name type="scientific">Pigmentiphaga aceris</name>
    <dbReference type="NCBI Taxonomy" id="1940612"/>
    <lineage>
        <taxon>Bacteria</taxon>
        <taxon>Pseudomonadati</taxon>
        <taxon>Pseudomonadota</taxon>
        <taxon>Betaproteobacteria</taxon>
        <taxon>Burkholderiales</taxon>
        <taxon>Alcaligenaceae</taxon>
        <taxon>Pigmentiphaga</taxon>
    </lineage>
</organism>
<keyword evidence="7" id="KW-1185">Reference proteome</keyword>
<dbReference type="Gene3D" id="3.30.2130.30">
    <property type="match status" value="1"/>
</dbReference>
<dbReference type="GO" id="GO:0070043">
    <property type="term" value="F:rRNA (guanine-N7-)-methyltransferase activity"/>
    <property type="evidence" value="ECO:0007669"/>
    <property type="project" value="TreeGrafter"/>
</dbReference>
<feature type="compositionally biased region" description="Basic and acidic residues" evidence="4">
    <location>
        <begin position="211"/>
        <end position="262"/>
    </location>
</feature>
<evidence type="ECO:0000256" key="4">
    <source>
        <dbReference type="SAM" id="MobiDB-lite"/>
    </source>
</evidence>
<sequence>MVQRSPGLVAACSGSPGCRQTLLNSRQVTTLSDDSVKKTLTLKPQAPAQRGARRDDPPSARSGSRARRVAQSDIESSKAKAKARSGGPRPASGDAADRPPRDAGDRPRGDRPSYGDRPAGARPARPAGDRPERGARPEGGFRPDRGPRPSFTPRDGQRDEREARPAPAASQYEDPTDSPYARPRSQPPRAEGGRGDAPHRDGQRSGGARGESSRGDSSRGDFSRGDAPRGEYARGDRPRGDSARGDAPRTDRPRTDRPRDMALRSAARAAAIAAAAESAASGKPLAQVTGAATPAPAARSAGAADHRPPRRPYDKPAGSPTRTTIDGHTSGAEIFQVFAPCPQGLDEALAGELRDLGFADARAGRAGAHFSTDWNGVLRANLHSRLATRILAQVAQETVATEEELYALARATPWERWFGAEQTLRVDTSAVRSPMQSLQFCNLRAKDGICDRLREREGERPSIDTVRPDARVHVFLSESTATLYLDTSGESLFKRGWRLDKGEAPLRENLAAGMLALAGWDAATPLLDPFCGSGTLVIEAALKALRVPPGISRPFAFERLRGHQERRWYDLKEDARAKILKEIPATLAGADLDPRAIDAARMNADRAGLTEEAVYFEVADARDTCPLDERPGAIITNPPYGERLELAENATLWPEWASTLKREFNGWKMHMITNDLDLPKKLRLNPSRRTPLYNGALECRLFSFDLVSGGFR</sequence>
<proteinExistence type="predicted"/>
<dbReference type="PROSITE" id="PS01261">
    <property type="entry name" value="UPF0020"/>
    <property type="match status" value="1"/>
</dbReference>
<dbReference type="PROSITE" id="PS00092">
    <property type="entry name" value="N6_MTASE"/>
    <property type="match status" value="1"/>
</dbReference>
<name>A0A5C0AYS3_9BURK</name>
<feature type="compositionally biased region" description="Low complexity" evidence="4">
    <location>
        <begin position="289"/>
        <end position="303"/>
    </location>
</feature>
<dbReference type="OrthoDB" id="9809404at2"/>
<dbReference type="KEGG" id="pacr:FXN63_17025"/>
<dbReference type="InterPro" id="IPR004114">
    <property type="entry name" value="THUMP_dom"/>
</dbReference>